<dbReference type="Gene3D" id="3.40.50.970">
    <property type="match status" value="2"/>
</dbReference>
<keyword evidence="2 6" id="KW-0479">Metal-binding</keyword>
<dbReference type="InterPro" id="IPR011766">
    <property type="entry name" value="TPP_enzyme_TPP-bd"/>
</dbReference>
<keyword evidence="6" id="KW-0474">Menaquinone biosynthesis</keyword>
<feature type="domain" description="Thiamine pyrophosphate enzyme TPP-binding" evidence="7">
    <location>
        <begin position="416"/>
        <end position="541"/>
    </location>
</feature>
<evidence type="ECO:0000256" key="2">
    <source>
        <dbReference type="ARBA" id="ARBA00022723"/>
    </source>
</evidence>
<dbReference type="Gene3D" id="3.40.50.1220">
    <property type="entry name" value="TPP-binding domain"/>
    <property type="match status" value="1"/>
</dbReference>
<dbReference type="PIRSF" id="PIRSF004983">
    <property type="entry name" value="MenD"/>
    <property type="match status" value="1"/>
</dbReference>
<dbReference type="OrthoDB" id="9791859at2"/>
<evidence type="ECO:0000259" key="8">
    <source>
        <dbReference type="Pfam" id="PF02776"/>
    </source>
</evidence>
<comment type="pathway">
    <text evidence="6">Quinol/quinone metabolism; 1,4-dihydroxy-2-naphthoate biosynthesis; 1,4-dihydroxy-2-naphthoate from chorismate: step 2/7.</text>
</comment>
<evidence type="ECO:0000256" key="4">
    <source>
        <dbReference type="ARBA" id="ARBA00023052"/>
    </source>
</evidence>
<proteinExistence type="inferred from homology"/>
<dbReference type="GO" id="GO:0030145">
    <property type="term" value="F:manganese ion binding"/>
    <property type="evidence" value="ECO:0007669"/>
    <property type="project" value="UniProtKB-UniRule"/>
</dbReference>
<keyword evidence="10" id="KW-1185">Reference proteome</keyword>
<dbReference type="Proteomes" id="UP000193804">
    <property type="component" value="Unassembled WGS sequence"/>
</dbReference>
<comment type="cofactor">
    <cofactor evidence="6">
        <name>thiamine diphosphate</name>
        <dbReference type="ChEBI" id="CHEBI:58937"/>
    </cofactor>
    <text evidence="6">Binds 1 thiamine pyrophosphate per subunit.</text>
</comment>
<keyword evidence="4 6" id="KW-0786">Thiamine pyrophosphate</keyword>
<evidence type="ECO:0000256" key="1">
    <source>
        <dbReference type="ARBA" id="ARBA00022679"/>
    </source>
</evidence>
<comment type="subunit">
    <text evidence="6">Homodimer.</text>
</comment>
<gene>
    <name evidence="6" type="primary">menD</name>
    <name evidence="9" type="ORF">SAMN05661096_04045</name>
</gene>
<protein>
    <recommendedName>
        <fullName evidence="6">2-succinyl-5-enolpyruvyl-6-hydroxy-3-cyclohexene-1-carboxylate synthase</fullName>
        <shortName evidence="6">SEPHCHC synthase</shortName>
        <ecNumber evidence="6">2.2.1.9</ecNumber>
    </recommendedName>
    <alternativeName>
        <fullName evidence="6">Menaquinone biosynthesis protein MenD</fullName>
    </alternativeName>
</protein>
<comment type="similarity">
    <text evidence="6">Belongs to the TPP enzyme family. MenD subfamily.</text>
</comment>
<keyword evidence="1 6" id="KW-0808">Transferase</keyword>
<comment type="cofactor">
    <cofactor evidence="6">
        <name>Mg(2+)</name>
        <dbReference type="ChEBI" id="CHEBI:18420"/>
    </cofactor>
    <cofactor evidence="6">
        <name>Mn(2+)</name>
        <dbReference type="ChEBI" id="CHEBI:29035"/>
    </cofactor>
</comment>
<organism evidence="9 10">
    <name type="scientific">Marivirga sericea</name>
    <dbReference type="NCBI Taxonomy" id="1028"/>
    <lineage>
        <taxon>Bacteria</taxon>
        <taxon>Pseudomonadati</taxon>
        <taxon>Bacteroidota</taxon>
        <taxon>Cytophagia</taxon>
        <taxon>Cytophagales</taxon>
        <taxon>Marivirgaceae</taxon>
        <taxon>Marivirga</taxon>
    </lineage>
</organism>
<feature type="domain" description="Thiamine pyrophosphate enzyme N-terminal TPP-binding" evidence="8">
    <location>
        <begin position="9"/>
        <end position="114"/>
    </location>
</feature>
<keyword evidence="3 6" id="KW-0460">Magnesium</keyword>
<evidence type="ECO:0000313" key="9">
    <source>
        <dbReference type="EMBL" id="SMG53045.1"/>
    </source>
</evidence>
<dbReference type="EMBL" id="FXAW01000013">
    <property type="protein sequence ID" value="SMG53045.1"/>
    <property type="molecule type" value="Genomic_DNA"/>
</dbReference>
<dbReference type="EC" id="2.2.1.9" evidence="6"/>
<keyword evidence="5 6" id="KW-0464">Manganese</keyword>
<dbReference type="NCBIfam" id="TIGR00173">
    <property type="entry name" value="menD"/>
    <property type="match status" value="1"/>
</dbReference>
<dbReference type="InterPro" id="IPR012001">
    <property type="entry name" value="Thiamin_PyroP_enz_TPP-bd_dom"/>
</dbReference>
<sequence>MRQEIINNIAEICQKQGIDKAIISPGSRNAPLTLAFARHLKIQAYSISDERTAAFIAMGMAQAQRNPVALICTSGSASLNYAPAVAEAYFQEIPLVVITADRPPEWIDQWDGQTIRQENIYGKHVKKSYNVAVDLSHADAQWQTYRMINEAVVESMNGIKGPVHINIPFREPFYPEKSEKWEYDQNVKIIKSTVGEKKLAEKQICELQADIKEKQKLAFVLGQEDYNQLFLEDLDKVSQKHNIPIFADIISNGHELKNAIHLPDNICMKMLKESKSEEIPDLIISFGKSIISKNLKLFLRKNHIEQWHVREYHAFIADPFQALIKQIEEGPTPFLKHINKSSSSEFLKLWKDKNATAETKTNEFLRAQSFSEFSALQELIKNLPKDSHLHLANSLSVRYANFIGLKSQKGIKVWANRGTSGIDGSTSTALGHAMAHPDQNHFLITGDVAFFYDRNAFWHKYPYSNLKIILLNNQGGSIFRMIKGPNQQAELEEFFETEQKLDAKLLCSEFGIAHFSAHNSESFAFIKDKFIQYPHAAVIEIKTDSKINQKIFENFKNQLIS</sequence>
<evidence type="ECO:0000313" key="10">
    <source>
        <dbReference type="Proteomes" id="UP000193804"/>
    </source>
</evidence>
<evidence type="ECO:0000256" key="6">
    <source>
        <dbReference type="HAMAP-Rule" id="MF_01659"/>
    </source>
</evidence>
<evidence type="ECO:0000256" key="3">
    <source>
        <dbReference type="ARBA" id="ARBA00022842"/>
    </source>
</evidence>
<dbReference type="UniPathway" id="UPA01057">
    <property type="reaction ID" value="UER00164"/>
</dbReference>
<comment type="pathway">
    <text evidence="6">Quinol/quinone metabolism; menaquinone biosynthesis.</text>
</comment>
<evidence type="ECO:0000259" key="7">
    <source>
        <dbReference type="Pfam" id="PF02775"/>
    </source>
</evidence>
<dbReference type="Pfam" id="PF02776">
    <property type="entry name" value="TPP_enzyme_N"/>
    <property type="match status" value="1"/>
</dbReference>
<comment type="function">
    <text evidence="6">Catalyzes the thiamine diphosphate-dependent decarboxylation of 2-oxoglutarate and the subsequent addition of the resulting succinic semialdehyde-thiamine pyrophosphate anion to isochorismate to yield 2-succinyl-5-enolpyruvyl-6-hydroxy-3-cyclohexene-1-carboxylate (SEPHCHC).</text>
</comment>
<dbReference type="GO" id="GO:0009234">
    <property type="term" value="P:menaquinone biosynthetic process"/>
    <property type="evidence" value="ECO:0007669"/>
    <property type="project" value="UniProtKB-UniRule"/>
</dbReference>
<dbReference type="InterPro" id="IPR029061">
    <property type="entry name" value="THDP-binding"/>
</dbReference>
<comment type="catalytic activity">
    <reaction evidence="6">
        <text>isochorismate + 2-oxoglutarate + H(+) = 5-enolpyruvoyl-6-hydroxy-2-succinyl-cyclohex-3-ene-1-carboxylate + CO2</text>
        <dbReference type="Rhea" id="RHEA:25593"/>
        <dbReference type="ChEBI" id="CHEBI:15378"/>
        <dbReference type="ChEBI" id="CHEBI:16526"/>
        <dbReference type="ChEBI" id="CHEBI:16810"/>
        <dbReference type="ChEBI" id="CHEBI:29780"/>
        <dbReference type="ChEBI" id="CHEBI:58818"/>
        <dbReference type="EC" id="2.2.1.9"/>
    </reaction>
</comment>
<dbReference type="STRING" id="1028.SAMN05661096_04045"/>
<dbReference type="SUPFAM" id="SSF52518">
    <property type="entry name" value="Thiamin diphosphate-binding fold (THDP-binding)"/>
    <property type="match status" value="2"/>
</dbReference>
<accession>A0A1X7LGY5</accession>
<dbReference type="CDD" id="cd02009">
    <property type="entry name" value="TPP_SHCHC_synthase"/>
    <property type="match status" value="1"/>
</dbReference>
<dbReference type="GO" id="GO:0030976">
    <property type="term" value="F:thiamine pyrophosphate binding"/>
    <property type="evidence" value="ECO:0007669"/>
    <property type="project" value="UniProtKB-UniRule"/>
</dbReference>
<reference evidence="10" key="1">
    <citation type="submission" date="2017-04" db="EMBL/GenBank/DDBJ databases">
        <authorList>
            <person name="Varghese N."/>
            <person name="Submissions S."/>
        </authorList>
    </citation>
    <scope>NUCLEOTIDE SEQUENCE [LARGE SCALE GENOMIC DNA]</scope>
    <source>
        <strain evidence="10">DSM 4125</strain>
    </source>
</reference>
<dbReference type="AlphaFoldDB" id="A0A1X7LGY5"/>
<dbReference type="PANTHER" id="PTHR42916:SF1">
    <property type="entry name" value="PROTEIN PHYLLO, CHLOROPLASTIC"/>
    <property type="match status" value="1"/>
</dbReference>
<dbReference type="PANTHER" id="PTHR42916">
    <property type="entry name" value="2-SUCCINYL-5-ENOLPYRUVYL-6-HYDROXY-3-CYCLOHEXENE-1-CARBOXYLATE SYNTHASE"/>
    <property type="match status" value="1"/>
</dbReference>
<dbReference type="UniPathway" id="UPA00079"/>
<name>A0A1X7LGY5_9BACT</name>
<evidence type="ECO:0000256" key="5">
    <source>
        <dbReference type="ARBA" id="ARBA00023211"/>
    </source>
</evidence>
<dbReference type="InterPro" id="IPR004433">
    <property type="entry name" value="MenaQ_synth_MenD"/>
</dbReference>
<dbReference type="Pfam" id="PF02775">
    <property type="entry name" value="TPP_enzyme_C"/>
    <property type="match status" value="1"/>
</dbReference>
<dbReference type="RefSeq" id="WP_085519156.1">
    <property type="nucleotide sequence ID" value="NZ_FXAW01000013.1"/>
</dbReference>
<dbReference type="CDD" id="cd07037">
    <property type="entry name" value="TPP_PYR_MenD"/>
    <property type="match status" value="1"/>
</dbReference>
<dbReference type="HAMAP" id="MF_01659">
    <property type="entry name" value="MenD"/>
    <property type="match status" value="1"/>
</dbReference>
<dbReference type="GO" id="GO:0000287">
    <property type="term" value="F:magnesium ion binding"/>
    <property type="evidence" value="ECO:0007669"/>
    <property type="project" value="UniProtKB-UniRule"/>
</dbReference>
<dbReference type="GO" id="GO:0070204">
    <property type="term" value="F:2-succinyl-5-enolpyruvyl-6-hydroxy-3-cyclohexene-1-carboxylic-acid synthase activity"/>
    <property type="evidence" value="ECO:0007669"/>
    <property type="project" value="UniProtKB-UniRule"/>
</dbReference>